<keyword evidence="4" id="KW-0175">Coiled coil</keyword>
<proteinExistence type="inferred from homology"/>
<keyword evidence="7" id="KW-1185">Reference proteome</keyword>
<evidence type="ECO:0000259" key="5">
    <source>
        <dbReference type="PROSITE" id="PS50172"/>
    </source>
</evidence>
<gene>
    <name evidence="6" type="ORF">CITCOLO1_LOCUS19221</name>
</gene>
<comment type="function">
    <text evidence="4">Required for maturation of ribosomal RNAs and formation of the large ribosomal subunit.</text>
</comment>
<dbReference type="InterPro" id="IPR036420">
    <property type="entry name" value="BRCT_dom_sf"/>
</dbReference>
<dbReference type="PANTHER" id="PTHR12221">
    <property type="entry name" value="PESCADILLO - RELATED"/>
    <property type="match status" value="1"/>
</dbReference>
<keyword evidence="3 4" id="KW-0539">Nucleus</keyword>
<dbReference type="PROSITE" id="PS50172">
    <property type="entry name" value="BRCT"/>
    <property type="match status" value="1"/>
</dbReference>
<evidence type="ECO:0000256" key="2">
    <source>
        <dbReference type="ARBA" id="ARBA00022552"/>
    </source>
</evidence>
<reference evidence="6 7" key="1">
    <citation type="submission" date="2024-03" db="EMBL/GenBank/DDBJ databases">
        <authorList>
            <person name="Gkanogiannis A."/>
            <person name="Becerra Lopez-Lavalle L."/>
        </authorList>
    </citation>
    <scope>NUCLEOTIDE SEQUENCE [LARGE SCALE GENOMIC DNA]</scope>
</reference>
<keyword evidence="2 4" id="KW-0698">rRNA processing</keyword>
<evidence type="ECO:0000313" key="6">
    <source>
        <dbReference type="EMBL" id="CAK9326859.1"/>
    </source>
</evidence>
<evidence type="ECO:0000313" key="7">
    <source>
        <dbReference type="Proteomes" id="UP001642487"/>
    </source>
</evidence>
<dbReference type="InterPro" id="IPR001357">
    <property type="entry name" value="BRCT_dom"/>
</dbReference>
<protein>
    <recommendedName>
        <fullName evidence="4">Pescadillo homolog</fullName>
    </recommendedName>
</protein>
<dbReference type="Proteomes" id="UP001642487">
    <property type="component" value="Chromosome 7"/>
</dbReference>
<feature type="domain" description="BRCT" evidence="5">
    <location>
        <begin position="321"/>
        <end position="411"/>
    </location>
</feature>
<organism evidence="6 7">
    <name type="scientific">Citrullus colocynthis</name>
    <name type="common">colocynth</name>
    <dbReference type="NCBI Taxonomy" id="252529"/>
    <lineage>
        <taxon>Eukaryota</taxon>
        <taxon>Viridiplantae</taxon>
        <taxon>Streptophyta</taxon>
        <taxon>Embryophyta</taxon>
        <taxon>Tracheophyta</taxon>
        <taxon>Spermatophyta</taxon>
        <taxon>Magnoliopsida</taxon>
        <taxon>eudicotyledons</taxon>
        <taxon>Gunneridae</taxon>
        <taxon>Pentapetalae</taxon>
        <taxon>rosids</taxon>
        <taxon>fabids</taxon>
        <taxon>Cucurbitales</taxon>
        <taxon>Cucurbitaceae</taxon>
        <taxon>Benincaseae</taxon>
        <taxon>Citrullus</taxon>
    </lineage>
</organism>
<evidence type="ECO:0000256" key="4">
    <source>
        <dbReference type="HAMAP-Rule" id="MF_03028"/>
    </source>
</evidence>
<keyword evidence="1 4" id="KW-0690">Ribosome biogenesis</keyword>
<comment type="similarity">
    <text evidence="4">Belongs to the pescadillo family.</text>
</comment>
<dbReference type="EMBL" id="OZ021741">
    <property type="protein sequence ID" value="CAK9326859.1"/>
    <property type="molecule type" value="Genomic_DNA"/>
</dbReference>
<evidence type="ECO:0000256" key="1">
    <source>
        <dbReference type="ARBA" id="ARBA00022517"/>
    </source>
</evidence>
<name>A0ABP0Z2V1_9ROSI</name>
<feature type="coiled-coil region" evidence="4">
    <location>
        <begin position="471"/>
        <end position="498"/>
    </location>
</feature>
<dbReference type="PANTHER" id="PTHR12221:SF6">
    <property type="entry name" value="PESCADILLO HOMOLOG"/>
    <property type="match status" value="1"/>
</dbReference>
<dbReference type="CDD" id="cd17709">
    <property type="entry name" value="BRCT_pescadillo_like"/>
    <property type="match status" value="1"/>
</dbReference>
<comment type="subcellular location">
    <subcellularLocation>
        <location evidence="4">Nucleus</location>
        <location evidence="4">Nucleolus</location>
    </subcellularLocation>
    <subcellularLocation>
        <location evidence="4">Nucleus</location>
        <location evidence="4">Nucleoplasm</location>
    </subcellularLocation>
</comment>
<evidence type="ECO:0000256" key="3">
    <source>
        <dbReference type="ARBA" id="ARBA00023242"/>
    </source>
</evidence>
<dbReference type="SMART" id="SM00292">
    <property type="entry name" value="BRCT"/>
    <property type="match status" value="1"/>
</dbReference>
<dbReference type="Gene3D" id="3.40.50.10190">
    <property type="entry name" value="BRCT domain"/>
    <property type="match status" value="1"/>
</dbReference>
<sequence length="579" mass="67109">MVNRVARKKHYRPPGKEGNAARYVTRSQALKQLQLSLPLFRKLCIFKGIFPREPKKKAKGNHHTYYHVKDVAFLHHEPLLEKFREIKAYDRKIHKADAKKNKERANFLKHHRPTDALERMRILKERYPKFMDALRDLDDCLSMVHLFAALPAQQRVKVEAEHIHNCQRLSCEWQAFISRTHKLRKVFISMKGIYYQAEVEGQKITWLAPHSFRQVIDDDLTVILNFTDSYEKLLGSVNNHLYKSINLNYPPILDPHLEALDADLYALYRYFDANTRSSQLDLQTSGSSRSGQKDEPVALMHLVRDTTFKYDDKDEDNNTRECKKLFKNVKFFLSREVSRESLLFVIPAFGGIASWEGDEAPFKESDETITHQIVDRPTLTHKFLSRDYVQPQWVFDCVNTRIILPTDAYLVGRDPPPHLSPFVDNEAEGYVPDYAETLNQLKTAAKSEVLPLPGVGKENLDDPQNLLVEGITEATVAAEKKEKMMAALEKQYHDELKLELPGAQYPSAISKLDKQSSDEDSDLPDYQQIAEDNANLSMVLMSRKKRGLYKAIQIHQRRNKDRYKLLEDRKSKLQESLNS</sequence>
<dbReference type="SUPFAM" id="SSF52113">
    <property type="entry name" value="BRCT domain"/>
    <property type="match status" value="1"/>
</dbReference>
<accession>A0ABP0Z2V1</accession>
<dbReference type="Pfam" id="PF06732">
    <property type="entry name" value="Pescadillo_N"/>
    <property type="match status" value="1"/>
</dbReference>
<dbReference type="InterPro" id="IPR010613">
    <property type="entry name" value="PES"/>
</dbReference>
<dbReference type="HAMAP" id="MF_03028">
    <property type="entry name" value="Pescadillo"/>
    <property type="match status" value="1"/>
</dbReference>